<evidence type="ECO:0000256" key="1">
    <source>
        <dbReference type="SAM" id="MobiDB-lite"/>
    </source>
</evidence>
<dbReference type="STRING" id="446470.Snas_3924"/>
<keyword evidence="2" id="KW-0472">Membrane</keyword>
<gene>
    <name evidence="4" type="ordered locus">Snas_3924</name>
</gene>
<feature type="domain" description="Protein-glutamine gamma-glutamyltransferase-like C-terminal" evidence="3">
    <location>
        <begin position="305"/>
        <end position="373"/>
    </location>
</feature>
<keyword evidence="2" id="KW-1133">Transmembrane helix</keyword>
<reference evidence="4 5" key="1">
    <citation type="journal article" date="2009" name="Stand. Genomic Sci.">
        <title>Complete genome sequence of Stackebrandtia nassauensis type strain (LLR-40K-21).</title>
        <authorList>
            <person name="Munk C."/>
            <person name="Lapidus A."/>
            <person name="Copeland A."/>
            <person name="Jando M."/>
            <person name="Mayilraj S."/>
            <person name="Glavina Del Rio T."/>
            <person name="Nolan M."/>
            <person name="Chen F."/>
            <person name="Lucas S."/>
            <person name="Tice H."/>
            <person name="Cheng J.F."/>
            <person name="Han C."/>
            <person name="Detter J.C."/>
            <person name="Bruce D."/>
            <person name="Goodwin L."/>
            <person name="Chain P."/>
            <person name="Pitluck S."/>
            <person name="Goker M."/>
            <person name="Ovchinikova G."/>
            <person name="Pati A."/>
            <person name="Ivanova N."/>
            <person name="Mavromatis K."/>
            <person name="Chen A."/>
            <person name="Palaniappan K."/>
            <person name="Land M."/>
            <person name="Hauser L."/>
            <person name="Chang Y.J."/>
            <person name="Jeffries C.D."/>
            <person name="Bristow J."/>
            <person name="Eisen J.A."/>
            <person name="Markowitz V."/>
            <person name="Hugenholtz P."/>
            <person name="Kyrpides N.C."/>
            <person name="Klenk H.P."/>
        </authorList>
    </citation>
    <scope>NUCLEOTIDE SEQUENCE [LARGE SCALE GENOMIC DNA]</scope>
    <source>
        <strain evidence="5">DSM 44728 / CIP 108903 / NRRL B-16338 / NBRC 102104 / LLR-40K-21</strain>
    </source>
</reference>
<dbReference type="EMBL" id="CP001778">
    <property type="protein sequence ID" value="ADD43579.1"/>
    <property type="molecule type" value="Genomic_DNA"/>
</dbReference>
<dbReference type="AlphaFoldDB" id="D3PZP2"/>
<keyword evidence="2" id="KW-0812">Transmembrane</keyword>
<accession>D3PZP2</accession>
<organism evidence="4 5">
    <name type="scientific">Stackebrandtia nassauensis (strain DSM 44728 / CIP 108903 / NRRL B-16338 / NBRC 102104 / LLR-40K-21)</name>
    <dbReference type="NCBI Taxonomy" id="446470"/>
    <lineage>
        <taxon>Bacteria</taxon>
        <taxon>Bacillati</taxon>
        <taxon>Actinomycetota</taxon>
        <taxon>Actinomycetes</taxon>
        <taxon>Glycomycetales</taxon>
        <taxon>Glycomycetaceae</taxon>
        <taxon>Stackebrandtia</taxon>
    </lineage>
</organism>
<proteinExistence type="predicted"/>
<dbReference type="eggNOG" id="ENOG50331S3">
    <property type="taxonomic scope" value="Bacteria"/>
</dbReference>
<dbReference type="InterPro" id="IPR025403">
    <property type="entry name" value="TgpA-like_C"/>
</dbReference>
<feature type="transmembrane region" description="Helical" evidence="2">
    <location>
        <begin position="232"/>
        <end position="257"/>
    </location>
</feature>
<name>D3PZP2_STANL</name>
<evidence type="ECO:0000259" key="3">
    <source>
        <dbReference type="Pfam" id="PF13559"/>
    </source>
</evidence>
<evidence type="ECO:0000256" key="2">
    <source>
        <dbReference type="SAM" id="Phobius"/>
    </source>
</evidence>
<dbReference type="KEGG" id="sna:Snas_3924"/>
<sequence>MLVVALGFAVLAWLVASATLSGHRLASPGVPEGVPSEVAEHLPKDLYSEFPAGVDLRSADAADLPPGLLDKLGEELSSEELAKLSQVLSDDLLLELAKRHLGEFSPGELQKLWDSLDSDRREQLLDELAGELTQDDVDKYRDELTPELYDELSDHVGGAEPEPSDTPGGESGEPEPSSSGAESSGESSPTASAQPSTALESSAKDQAADKDPEGPPGWLRELGEFTLLALKWLVILGLVALAGYLLYRIGAALFGWWPRRREKPALVVPEPEEPRPEVEVLREAVAEGLSDVEAAADPRRGVIDCWQRLERAAAAAGLARLASETPGELVARVMAAANVDAEALTELADTYRRARYGPHAIGEDLRQRAVAALAAVDAQLAAAQPAEPVEAV</sequence>
<protein>
    <recommendedName>
        <fullName evidence="3">Protein-glutamine gamma-glutamyltransferase-like C-terminal domain-containing protein</fullName>
    </recommendedName>
</protein>
<dbReference type="HOGENOM" id="CLU_703797_0_0_11"/>
<dbReference type="Proteomes" id="UP000000844">
    <property type="component" value="Chromosome"/>
</dbReference>
<feature type="region of interest" description="Disordered" evidence="1">
    <location>
        <begin position="153"/>
        <end position="215"/>
    </location>
</feature>
<keyword evidence="5" id="KW-1185">Reference proteome</keyword>
<feature type="compositionally biased region" description="Basic and acidic residues" evidence="1">
    <location>
        <begin position="202"/>
        <end position="213"/>
    </location>
</feature>
<evidence type="ECO:0000313" key="5">
    <source>
        <dbReference type="Proteomes" id="UP000000844"/>
    </source>
</evidence>
<evidence type="ECO:0000313" key="4">
    <source>
        <dbReference type="EMBL" id="ADD43579.1"/>
    </source>
</evidence>
<feature type="compositionally biased region" description="Low complexity" evidence="1">
    <location>
        <begin position="174"/>
        <end position="198"/>
    </location>
</feature>
<dbReference type="Pfam" id="PF13559">
    <property type="entry name" value="DUF4129"/>
    <property type="match status" value="1"/>
</dbReference>